<protein>
    <recommendedName>
        <fullName evidence="5">Calcineurin-like phosphoesterase domain-containing protein</fullName>
    </recommendedName>
</protein>
<dbReference type="Pfam" id="PF24406">
    <property type="entry name" value="nSTAND_NTPase4"/>
    <property type="match status" value="1"/>
</dbReference>
<dbReference type="SUPFAM" id="SSF56300">
    <property type="entry name" value="Metallo-dependent phosphatases"/>
    <property type="match status" value="1"/>
</dbReference>
<dbReference type="InterPro" id="IPR051158">
    <property type="entry name" value="Metallophosphoesterase_sf"/>
</dbReference>
<comment type="caution">
    <text evidence="3">The sequence shown here is derived from an EMBL/GenBank/DDBJ whole genome shotgun (WGS) entry which is preliminary data.</text>
</comment>
<gene>
    <name evidence="3" type="ORF">GCM10007380_13570</name>
</gene>
<dbReference type="RefSeq" id="WP_087997736.1">
    <property type="nucleotide sequence ID" value="NZ_BMHB01000001.1"/>
</dbReference>
<feature type="domain" description="STAND NTPase 4 small alpha/beta" evidence="2">
    <location>
        <begin position="643"/>
        <end position="702"/>
    </location>
</feature>
<evidence type="ECO:0000313" key="4">
    <source>
        <dbReference type="Proteomes" id="UP000626244"/>
    </source>
</evidence>
<dbReference type="InterPro" id="IPR027417">
    <property type="entry name" value="P-loop_NTPase"/>
</dbReference>
<reference evidence="4" key="1">
    <citation type="journal article" date="2019" name="Int. J. Syst. Evol. Microbiol.">
        <title>The Global Catalogue of Microorganisms (GCM) 10K type strain sequencing project: providing services to taxonomists for standard genome sequencing and annotation.</title>
        <authorList>
            <consortium name="The Broad Institute Genomics Platform"/>
            <consortium name="The Broad Institute Genome Sequencing Center for Infectious Disease"/>
            <person name="Wu L."/>
            <person name="Ma J."/>
        </authorList>
    </citation>
    <scope>NUCLEOTIDE SEQUENCE [LARGE SCALE GENOMIC DNA]</scope>
    <source>
        <strain evidence="4">CGMCC 1.14993</strain>
    </source>
</reference>
<dbReference type="Gene3D" id="3.60.21.10">
    <property type="match status" value="1"/>
</dbReference>
<dbReference type="AlphaFoldDB" id="A0A8J3AES9"/>
<organism evidence="3 4">
    <name type="scientific">Gottfriedia solisilvae</name>
    <dbReference type="NCBI Taxonomy" id="1516104"/>
    <lineage>
        <taxon>Bacteria</taxon>
        <taxon>Bacillati</taxon>
        <taxon>Bacillota</taxon>
        <taxon>Bacilli</taxon>
        <taxon>Bacillales</taxon>
        <taxon>Bacillaceae</taxon>
        <taxon>Gottfriedia</taxon>
    </lineage>
</organism>
<dbReference type="PANTHER" id="PTHR31302">
    <property type="entry name" value="TRANSMEMBRANE PROTEIN WITH METALLOPHOSPHOESTERASE DOMAIN-RELATED"/>
    <property type="match status" value="1"/>
</dbReference>
<proteinExistence type="predicted"/>
<feature type="domain" description="Calcineurin-like phosphoesterase" evidence="1">
    <location>
        <begin position="3"/>
        <end position="244"/>
    </location>
</feature>
<name>A0A8J3AES9_9BACI</name>
<evidence type="ECO:0008006" key="5">
    <source>
        <dbReference type="Google" id="ProtNLM"/>
    </source>
</evidence>
<dbReference type="EMBL" id="BMHB01000001">
    <property type="protein sequence ID" value="GGI12569.1"/>
    <property type="molecule type" value="Genomic_DNA"/>
</dbReference>
<dbReference type="Pfam" id="PF00149">
    <property type="entry name" value="Metallophos"/>
    <property type="match status" value="1"/>
</dbReference>
<dbReference type="InterPro" id="IPR004843">
    <property type="entry name" value="Calcineurin-like_PHP"/>
</dbReference>
<dbReference type="SUPFAM" id="SSF52540">
    <property type="entry name" value="P-loop containing nucleoside triphosphate hydrolases"/>
    <property type="match status" value="1"/>
</dbReference>
<sequence>MLSIFHLSDIHFSKIYENDILKKKESFFKSVISEARDSSHIIICVTGDTANFGVEYEYLEIALPFFADLKSALKEELPHIPCDLLFIPGNHDCDFSDKNEMEVRDDLISAVISNPDKANNPKFLRSIITQNHYSEFISIFHDDWEMCELLESNELINKIRVNINDKTLIINLFNTSWISTLNEKPGQMYFPSEYINSSPDLIGDVNISVLHHPTHWLEPNNKREVESLLQLTSDFILSGHEHVPTKVTLTDWNQREIHFIEGNALQELGSPDKSGYNVIKFDLKKELFQVKNIIWKSSYYGSEITTDDWKSLLKGTTVKSNNPKFLQVNDSFEEFLDDISIPISHPRIANLSLQDIYVFPNVEEIIYQEESEVLMGHKDVPELLKSEREAHLLFTGDKDSGKTTLAKMLFRHFRNECCYPLYIDGETITPSLSRNTALLISKNIQNVYAEEQLEIYLQLSRNDRILIVDDWHRTKLNSQNKTRFLSEVSKYFKQVIFFSEINDNVTNTIELTSKDDQYNFRHFTINEFGHVKRDEFIEKWVSLGQTETIESNELIKEIDRLKRLIQPVIMQSFVPKFPLYLLIILKTIESGTPHNLEKSSNGYYFEILIKDSLASIEIENNETDKIYQYLTELAYEMLQKSKNSLTTQEWRDFHNSHLNYYDMNEDQLVFREIQSKLEKEKVIRNKHSSYEFYYPYVFYFFIAQYFARNINRVKVREEISELCKKLHVTENANIIMFLTHLSKDEFIKDEVLSAAKQIFIKSAPLKIEGDVSIINELCDDLSPIVLQDVNVREHRKKINQQLDELDRNKEKQFSLDSALEQIAATDFTDDEELDDISEVMEQIDMMNKGFKMLEIIGQILRNYYGSMSGIDKQNLCEEHYLLGLRISYSFIEDLSNQNENLVHYISSIIIEKGIEHPDRAERMAKRLLYSIGGFVAQGMIEKIGMTIGTQDLDRTFNRVKQKLPYNSVELINLYIKIEYYDQFPYQELSDFIKNNYHNKIAVQILQSIVRRYLYMVEVNRAEKQRICDLVGIKFDPRLQLQQQKNKTKIEEPTDRK</sequence>
<dbReference type="PANTHER" id="PTHR31302:SF0">
    <property type="entry name" value="TRANSMEMBRANE PROTEIN WITH METALLOPHOSPHOESTERASE DOMAIN"/>
    <property type="match status" value="1"/>
</dbReference>
<keyword evidence="4" id="KW-1185">Reference proteome</keyword>
<dbReference type="Proteomes" id="UP000626244">
    <property type="component" value="Unassembled WGS sequence"/>
</dbReference>
<dbReference type="InterPro" id="IPR029052">
    <property type="entry name" value="Metallo-depent_PP-like"/>
</dbReference>
<dbReference type="OrthoDB" id="115870at2"/>
<evidence type="ECO:0000313" key="3">
    <source>
        <dbReference type="EMBL" id="GGI12569.1"/>
    </source>
</evidence>
<evidence type="ECO:0000259" key="1">
    <source>
        <dbReference type="Pfam" id="PF00149"/>
    </source>
</evidence>
<evidence type="ECO:0000259" key="2">
    <source>
        <dbReference type="Pfam" id="PF24406"/>
    </source>
</evidence>
<dbReference type="InterPro" id="IPR057123">
    <property type="entry name" value="STAND_NTPase4_dom"/>
</dbReference>
<accession>A0A8J3AES9</accession>
<dbReference type="Gene3D" id="3.40.50.300">
    <property type="entry name" value="P-loop containing nucleotide triphosphate hydrolases"/>
    <property type="match status" value="1"/>
</dbReference>
<dbReference type="GO" id="GO:0016787">
    <property type="term" value="F:hydrolase activity"/>
    <property type="evidence" value="ECO:0007669"/>
    <property type="project" value="InterPro"/>
</dbReference>